<dbReference type="AlphaFoldDB" id="A0A6J4IXN4"/>
<dbReference type="InterPro" id="IPR007157">
    <property type="entry name" value="PspA_VIPP1"/>
</dbReference>
<evidence type="ECO:0000256" key="3">
    <source>
        <dbReference type="SAM" id="MobiDB-lite"/>
    </source>
</evidence>
<proteinExistence type="inferred from homology"/>
<reference evidence="4" key="1">
    <citation type="submission" date="2020-02" db="EMBL/GenBank/DDBJ databases">
        <authorList>
            <person name="Meier V. D."/>
        </authorList>
    </citation>
    <scope>NUCLEOTIDE SEQUENCE</scope>
    <source>
        <strain evidence="4">AVDCRST_MAG50</strain>
    </source>
</reference>
<organism evidence="4">
    <name type="scientific">uncultured Acidimicrobiales bacterium</name>
    <dbReference type="NCBI Taxonomy" id="310071"/>
    <lineage>
        <taxon>Bacteria</taxon>
        <taxon>Bacillati</taxon>
        <taxon>Actinomycetota</taxon>
        <taxon>Acidimicrobiia</taxon>
        <taxon>Acidimicrobiales</taxon>
        <taxon>environmental samples</taxon>
    </lineage>
</organism>
<evidence type="ECO:0000313" key="4">
    <source>
        <dbReference type="EMBL" id="CAA9264832.1"/>
    </source>
</evidence>
<keyword evidence="2" id="KW-0175">Coiled coil</keyword>
<protein>
    <recommendedName>
        <fullName evidence="5">Suppressor of sigma54-dependent transcription, PspA-like</fullName>
    </recommendedName>
</protein>
<evidence type="ECO:0000256" key="2">
    <source>
        <dbReference type="SAM" id="Coils"/>
    </source>
</evidence>
<evidence type="ECO:0008006" key="5">
    <source>
        <dbReference type="Google" id="ProtNLM"/>
    </source>
</evidence>
<name>A0A6J4IXN4_9ACTN</name>
<feature type="coiled-coil region" evidence="2">
    <location>
        <begin position="27"/>
        <end position="75"/>
    </location>
</feature>
<dbReference type="EMBL" id="CADCTF010000146">
    <property type="protein sequence ID" value="CAA9264832.1"/>
    <property type="molecule type" value="Genomic_DNA"/>
</dbReference>
<dbReference type="Pfam" id="PF04012">
    <property type="entry name" value="PspA_IM30"/>
    <property type="match status" value="1"/>
</dbReference>
<gene>
    <name evidence="4" type="ORF">AVDCRST_MAG50-3076</name>
</gene>
<feature type="region of interest" description="Disordered" evidence="3">
    <location>
        <begin position="241"/>
        <end position="261"/>
    </location>
</feature>
<accession>A0A6J4IXN4</accession>
<sequence length="261" mass="28848">MFRLFKRLGAYITAALTGKFNEVADPKIQLEQAIIEAQDQHRRLKEQAANVIANQKQTEMRLNRAMEELGSLNAKARQAVLMADDATKKGDTKKATELTHAAESFASRLISVENEVENLKTLHLQSSQASDQAKSAVQQNSMMLQKKLGERQKLLSQLDQAKMQEQMNRAMTSLSETVGQDVPTFDEVRDKIEQRYAKALGSSELQGQTVEARMLEVEQAAMDTEAQSRLSQIRSQLGLEEAVSAPADDAKPVTEGGTTAV</sequence>
<comment type="similarity">
    <text evidence="1">Belongs to the PspA/Vipp/IM30 family.</text>
</comment>
<evidence type="ECO:0000256" key="1">
    <source>
        <dbReference type="ARBA" id="ARBA00043985"/>
    </source>
</evidence>